<dbReference type="Gene3D" id="1.20.1720.10">
    <property type="entry name" value="Multidrug resistance protein D"/>
    <property type="match status" value="1"/>
</dbReference>
<dbReference type="InterPro" id="IPR020846">
    <property type="entry name" value="MFS_dom"/>
</dbReference>
<evidence type="ECO:0000256" key="6">
    <source>
        <dbReference type="SAM" id="MobiDB-lite"/>
    </source>
</evidence>
<name>A0ABR3Z9Y8_9PEZI</name>
<comment type="subcellular location">
    <subcellularLocation>
        <location evidence="1">Membrane</location>
        <topology evidence="1">Multi-pass membrane protein</topology>
    </subcellularLocation>
</comment>
<feature type="transmembrane region" description="Helical" evidence="7">
    <location>
        <begin position="294"/>
        <end position="313"/>
    </location>
</feature>
<feature type="region of interest" description="Disordered" evidence="6">
    <location>
        <begin position="1"/>
        <end position="114"/>
    </location>
</feature>
<feature type="transmembrane region" description="Helical" evidence="7">
    <location>
        <begin position="204"/>
        <end position="222"/>
    </location>
</feature>
<feature type="transmembrane region" description="Helical" evidence="7">
    <location>
        <begin position="444"/>
        <end position="468"/>
    </location>
</feature>
<evidence type="ECO:0000313" key="10">
    <source>
        <dbReference type="Proteomes" id="UP001583186"/>
    </source>
</evidence>
<dbReference type="InterPro" id="IPR036259">
    <property type="entry name" value="MFS_trans_sf"/>
</dbReference>
<keyword evidence="2" id="KW-0813">Transport</keyword>
<evidence type="ECO:0000256" key="3">
    <source>
        <dbReference type="ARBA" id="ARBA00022692"/>
    </source>
</evidence>
<organism evidence="9 10">
    <name type="scientific">Sporothrix stenoceras</name>
    <dbReference type="NCBI Taxonomy" id="5173"/>
    <lineage>
        <taxon>Eukaryota</taxon>
        <taxon>Fungi</taxon>
        <taxon>Dikarya</taxon>
        <taxon>Ascomycota</taxon>
        <taxon>Pezizomycotina</taxon>
        <taxon>Sordariomycetes</taxon>
        <taxon>Sordariomycetidae</taxon>
        <taxon>Ophiostomatales</taxon>
        <taxon>Ophiostomataceae</taxon>
        <taxon>Sporothrix</taxon>
    </lineage>
</organism>
<feature type="compositionally biased region" description="Polar residues" evidence="6">
    <location>
        <begin position="22"/>
        <end position="34"/>
    </location>
</feature>
<feature type="transmembrane region" description="Helical" evidence="7">
    <location>
        <begin position="566"/>
        <end position="587"/>
    </location>
</feature>
<feature type="compositionally biased region" description="Acidic residues" evidence="6">
    <location>
        <begin position="70"/>
        <end position="80"/>
    </location>
</feature>
<gene>
    <name evidence="9" type="ORF">Sste5346_004345</name>
</gene>
<accession>A0ABR3Z9Y8</accession>
<evidence type="ECO:0000256" key="1">
    <source>
        <dbReference type="ARBA" id="ARBA00004141"/>
    </source>
</evidence>
<feature type="transmembrane region" description="Helical" evidence="7">
    <location>
        <begin position="593"/>
        <end position="614"/>
    </location>
</feature>
<dbReference type="CDD" id="cd17323">
    <property type="entry name" value="MFS_Tpo1_MDR_like"/>
    <property type="match status" value="1"/>
</dbReference>
<feature type="transmembrane region" description="Helical" evidence="7">
    <location>
        <begin position="177"/>
        <end position="197"/>
    </location>
</feature>
<evidence type="ECO:0000313" key="9">
    <source>
        <dbReference type="EMBL" id="KAL1897140.1"/>
    </source>
</evidence>
<keyword evidence="10" id="KW-1185">Reference proteome</keyword>
<sequence>MTTRPETSLQQPSPTSTTTGQLATNAKTDSSSHTQSHKNQHSKQQDDSAEKEISATSCQQSPSAWPAEPPSEEPVPDDIAAEEKDKETHHTQAGSIHSSDNEDDGNEAGASADGVPLEAVQSSVPARYSVYSLWEKRWIVLAVSAAAFFSPVTAQIYLPALNVIAADFRISATQVNLTMTTYMILQGITPMFVGGLADGAGRRPAYMICFIVYIAANVGLAVCKNYASLLVVRCIQSAGSSSTIALCQAVVADIVTSAERGQYIGFTVLPTVLAPTVGPILGGVLSQYLGWRSIFWFLVISSAVMFVVLLLFLPETCRNIVGDGSIRPHPMYRTFWQLFQDWNQKRAQHRRHQKQKRESGGNNNNIQDDGLQHTASLALTVTRASSVRPPLKIKFPNPLRSLLMLFQKQIGILVGYNAIIFAGFYSISVAMPSQYALIYGYNDLIIGLMYIPMAAGSALTAFVMGPAMNWNYRRHARRLGLPVDKSRQTDLADFPIERARLEVGIPLAVLATVVILCWGWVLEKRVSVAIPCVLNFFYGVGMIGFNNATSVLLIDVSPGHAGAAVAANNLARCLLGALFSAVIVPMINKLGVGWAFVLLGLLYAVFLPLMFLLMRNGIRYRREQKTKDGRKKQRRAEKREEKERKEREVAGAGGVVDRDDAV</sequence>
<feature type="compositionally biased region" description="Basic and acidic residues" evidence="6">
    <location>
        <begin position="81"/>
        <end position="90"/>
    </location>
</feature>
<feature type="transmembrane region" description="Helical" evidence="7">
    <location>
        <begin position="138"/>
        <end position="157"/>
    </location>
</feature>
<dbReference type="Proteomes" id="UP001583186">
    <property type="component" value="Unassembled WGS sequence"/>
</dbReference>
<dbReference type="EMBL" id="JAWCUI010000020">
    <property type="protein sequence ID" value="KAL1897140.1"/>
    <property type="molecule type" value="Genomic_DNA"/>
</dbReference>
<feature type="compositionally biased region" description="Basic and acidic residues" evidence="6">
    <location>
        <begin position="637"/>
        <end position="649"/>
    </location>
</feature>
<dbReference type="PANTHER" id="PTHR23502">
    <property type="entry name" value="MAJOR FACILITATOR SUPERFAMILY"/>
    <property type="match status" value="1"/>
</dbReference>
<dbReference type="SUPFAM" id="SSF103473">
    <property type="entry name" value="MFS general substrate transporter"/>
    <property type="match status" value="1"/>
</dbReference>
<keyword evidence="4 7" id="KW-1133">Transmembrane helix</keyword>
<dbReference type="PROSITE" id="PS50850">
    <property type="entry name" value="MFS"/>
    <property type="match status" value="1"/>
</dbReference>
<dbReference type="Gene3D" id="1.20.1250.20">
    <property type="entry name" value="MFS general substrate transporter like domains"/>
    <property type="match status" value="1"/>
</dbReference>
<proteinExistence type="predicted"/>
<dbReference type="InterPro" id="IPR011701">
    <property type="entry name" value="MFS"/>
</dbReference>
<feature type="transmembrane region" description="Helical" evidence="7">
    <location>
        <begin position="410"/>
        <end position="432"/>
    </location>
</feature>
<comment type="caution">
    <text evidence="9">The sequence shown here is derived from an EMBL/GenBank/DDBJ whole genome shotgun (WGS) entry which is preliminary data.</text>
</comment>
<protein>
    <recommendedName>
        <fullName evidence="8">Major facilitator superfamily (MFS) profile domain-containing protein</fullName>
    </recommendedName>
</protein>
<keyword evidence="5 7" id="KW-0472">Membrane</keyword>
<reference evidence="9 10" key="1">
    <citation type="journal article" date="2024" name="IMA Fungus">
        <title>IMA Genome - F19 : A genome assembly and annotation guide to empower mycologists, including annotated draft genome sequences of Ceratocystis pirilliformis, Diaporthe australafricana, Fusarium ophioides, Paecilomyces lecythidis, and Sporothrix stenoceras.</title>
        <authorList>
            <person name="Aylward J."/>
            <person name="Wilson A.M."/>
            <person name="Visagie C.M."/>
            <person name="Spraker J."/>
            <person name="Barnes I."/>
            <person name="Buitendag C."/>
            <person name="Ceriani C."/>
            <person name="Del Mar Angel L."/>
            <person name="du Plessis D."/>
            <person name="Fuchs T."/>
            <person name="Gasser K."/>
            <person name="Kramer D."/>
            <person name="Li W."/>
            <person name="Munsamy K."/>
            <person name="Piso A."/>
            <person name="Price J.L."/>
            <person name="Sonnekus B."/>
            <person name="Thomas C."/>
            <person name="van der Nest A."/>
            <person name="van Dijk A."/>
            <person name="van Heerden A."/>
            <person name="van Vuuren N."/>
            <person name="Yilmaz N."/>
            <person name="Duong T.A."/>
            <person name="van der Merwe N.A."/>
            <person name="Wingfield M.J."/>
            <person name="Wingfield B.D."/>
        </authorList>
    </citation>
    <scope>NUCLEOTIDE SEQUENCE [LARGE SCALE GENOMIC DNA]</scope>
    <source>
        <strain evidence="9 10">CMW 5346</strain>
    </source>
</reference>
<evidence type="ECO:0000256" key="5">
    <source>
        <dbReference type="ARBA" id="ARBA00023136"/>
    </source>
</evidence>
<evidence type="ECO:0000259" key="8">
    <source>
        <dbReference type="PROSITE" id="PS50850"/>
    </source>
</evidence>
<feature type="transmembrane region" description="Helical" evidence="7">
    <location>
        <begin position="503"/>
        <end position="522"/>
    </location>
</feature>
<feature type="domain" description="Major facilitator superfamily (MFS) profile" evidence="8">
    <location>
        <begin position="139"/>
        <end position="618"/>
    </location>
</feature>
<evidence type="ECO:0000256" key="2">
    <source>
        <dbReference type="ARBA" id="ARBA00022448"/>
    </source>
</evidence>
<feature type="region of interest" description="Disordered" evidence="6">
    <location>
        <begin position="624"/>
        <end position="662"/>
    </location>
</feature>
<evidence type="ECO:0000256" key="4">
    <source>
        <dbReference type="ARBA" id="ARBA00022989"/>
    </source>
</evidence>
<feature type="compositionally biased region" description="Basic and acidic residues" evidence="6">
    <location>
        <begin position="43"/>
        <end position="53"/>
    </location>
</feature>
<dbReference type="PANTHER" id="PTHR23502:SF51">
    <property type="entry name" value="QUINIDINE RESISTANCE PROTEIN 1-RELATED"/>
    <property type="match status" value="1"/>
</dbReference>
<evidence type="ECO:0000256" key="7">
    <source>
        <dbReference type="SAM" id="Phobius"/>
    </source>
</evidence>
<dbReference type="Pfam" id="PF07690">
    <property type="entry name" value="MFS_1"/>
    <property type="match status" value="1"/>
</dbReference>
<keyword evidence="3 7" id="KW-0812">Transmembrane</keyword>
<feature type="transmembrane region" description="Helical" evidence="7">
    <location>
        <begin position="528"/>
        <end position="554"/>
    </location>
</feature>
<feature type="compositionally biased region" description="Low complexity" evidence="6">
    <location>
        <begin position="1"/>
        <end position="21"/>
    </location>
</feature>